<name>A0ABC8V179_9AQUA</name>
<dbReference type="EMBL" id="CAUOFW020009813">
    <property type="protein sequence ID" value="CAK9187085.1"/>
    <property type="molecule type" value="Genomic_DNA"/>
</dbReference>
<reference evidence="1 2" key="1">
    <citation type="submission" date="2024-02" db="EMBL/GenBank/DDBJ databases">
        <authorList>
            <person name="Vignale AGUSTIN F."/>
            <person name="Sosa J E."/>
            <person name="Modenutti C."/>
        </authorList>
    </citation>
    <scope>NUCLEOTIDE SEQUENCE [LARGE SCALE GENOMIC DNA]</scope>
</reference>
<dbReference type="AlphaFoldDB" id="A0ABC8V179"/>
<protein>
    <submittedName>
        <fullName evidence="1">Uncharacterized protein</fullName>
    </submittedName>
</protein>
<keyword evidence="2" id="KW-1185">Reference proteome</keyword>
<dbReference type="Proteomes" id="UP001642360">
    <property type="component" value="Unassembled WGS sequence"/>
</dbReference>
<dbReference type="Pfam" id="PF05542">
    <property type="entry name" value="DUF760"/>
    <property type="match status" value="1"/>
</dbReference>
<dbReference type="PANTHER" id="PTHR33598">
    <property type="entry name" value="OS02G0833400 PROTEIN"/>
    <property type="match status" value="1"/>
</dbReference>
<evidence type="ECO:0000313" key="2">
    <source>
        <dbReference type="Proteomes" id="UP001642360"/>
    </source>
</evidence>
<dbReference type="InterPro" id="IPR008479">
    <property type="entry name" value="DUF760"/>
</dbReference>
<proteinExistence type="predicted"/>
<gene>
    <name evidence="1" type="ORF">ILEXP_LOCUS57595</name>
</gene>
<organism evidence="1 2">
    <name type="scientific">Ilex paraguariensis</name>
    <name type="common">yerba mate</name>
    <dbReference type="NCBI Taxonomy" id="185542"/>
    <lineage>
        <taxon>Eukaryota</taxon>
        <taxon>Viridiplantae</taxon>
        <taxon>Streptophyta</taxon>
        <taxon>Embryophyta</taxon>
        <taxon>Tracheophyta</taxon>
        <taxon>Spermatophyta</taxon>
        <taxon>Magnoliopsida</taxon>
        <taxon>eudicotyledons</taxon>
        <taxon>Gunneridae</taxon>
        <taxon>Pentapetalae</taxon>
        <taxon>asterids</taxon>
        <taxon>campanulids</taxon>
        <taxon>Aquifoliales</taxon>
        <taxon>Aquifoliaceae</taxon>
        <taxon>Ilex</taxon>
    </lineage>
</organism>
<accession>A0ABC8V179</accession>
<dbReference type="PANTHER" id="PTHR33598:SF2">
    <property type="entry name" value="MAR-BINDING FILAMENT-LIKE PROTEIN"/>
    <property type="match status" value="1"/>
</dbReference>
<comment type="caution">
    <text evidence="1">The sequence shown here is derived from an EMBL/GenBank/DDBJ whole genome shotgun (WGS) entry which is preliminary data.</text>
</comment>
<evidence type="ECO:0000313" key="1">
    <source>
        <dbReference type="EMBL" id="CAK9187085.1"/>
    </source>
</evidence>
<sequence>MATFAFGFSCSPPLSLRLSLRHRLSPAPPIFHLRSTIRFTKLRTTEALVFASLSSSFDDFSTSNGNSRSKKSFITKLIQEIEPLDVSLIQKDVPSTTVDAMKRTISGMLGLLPSNQFQVLIEALWEPLSKLLVSSMMTGYTLRNAEYKLCLERNLDIYEGNIEKQAVEAPRTCADDKMINSSRKEEFPKSEKNSEKTIDLPGLEEMTPEAQQYIFKLQSQLASFKKVNNSTSNSLLLKVDDLVFLSIIVLFCKNITPMNCANLHK</sequence>